<protein>
    <submittedName>
        <fullName evidence="3">ShKT domain-containing protein</fullName>
    </submittedName>
</protein>
<evidence type="ECO:0000313" key="2">
    <source>
        <dbReference type="Proteomes" id="UP000046392"/>
    </source>
</evidence>
<evidence type="ECO:0000256" key="1">
    <source>
        <dbReference type="SAM" id="Phobius"/>
    </source>
</evidence>
<accession>A0A0N5B2F2</accession>
<feature type="transmembrane region" description="Helical" evidence="1">
    <location>
        <begin position="31"/>
        <end position="50"/>
    </location>
</feature>
<keyword evidence="2" id="KW-1185">Reference proteome</keyword>
<keyword evidence="1" id="KW-0472">Membrane</keyword>
<sequence>MINIFLLFNDKFPRFTSFFQEPLKMNSRFKLLFLIITCFLITQGSGFFFFQRPEIIEVKNGNGRPNLIRLKKNTEMEDFCNEDYALECLTFPEVLDIKYCLTSICSKCYKMNNYKKIVNICKLI</sequence>
<proteinExistence type="predicted"/>
<dbReference type="WBParaSite" id="SPAL_0000025900.1">
    <property type="protein sequence ID" value="SPAL_0000025900.1"/>
    <property type="gene ID" value="SPAL_0000025900"/>
</dbReference>
<dbReference type="AlphaFoldDB" id="A0A0N5B2F2"/>
<dbReference type="Proteomes" id="UP000046392">
    <property type="component" value="Unplaced"/>
</dbReference>
<organism evidence="2 3">
    <name type="scientific">Strongyloides papillosus</name>
    <name type="common">Intestinal threadworm</name>
    <dbReference type="NCBI Taxonomy" id="174720"/>
    <lineage>
        <taxon>Eukaryota</taxon>
        <taxon>Metazoa</taxon>
        <taxon>Ecdysozoa</taxon>
        <taxon>Nematoda</taxon>
        <taxon>Chromadorea</taxon>
        <taxon>Rhabditida</taxon>
        <taxon>Tylenchina</taxon>
        <taxon>Panagrolaimomorpha</taxon>
        <taxon>Strongyloidoidea</taxon>
        <taxon>Strongyloididae</taxon>
        <taxon>Strongyloides</taxon>
    </lineage>
</organism>
<keyword evidence="1" id="KW-0812">Transmembrane</keyword>
<name>A0A0N5B2F2_STREA</name>
<keyword evidence="1" id="KW-1133">Transmembrane helix</keyword>
<reference evidence="3" key="1">
    <citation type="submission" date="2017-02" db="UniProtKB">
        <authorList>
            <consortium name="WormBaseParasite"/>
        </authorList>
    </citation>
    <scope>IDENTIFICATION</scope>
</reference>
<evidence type="ECO:0000313" key="3">
    <source>
        <dbReference type="WBParaSite" id="SPAL_0000025900.1"/>
    </source>
</evidence>